<dbReference type="Pfam" id="PF00528">
    <property type="entry name" value="BPD_transp_1"/>
    <property type="match status" value="2"/>
</dbReference>
<dbReference type="PROSITE" id="PS50928">
    <property type="entry name" value="ABC_TM1"/>
    <property type="match status" value="2"/>
</dbReference>
<organism evidence="8 9">
    <name type="scientific">Paenibacillus macquariensis</name>
    <dbReference type="NCBI Taxonomy" id="948756"/>
    <lineage>
        <taxon>Bacteria</taxon>
        <taxon>Bacillati</taxon>
        <taxon>Bacillota</taxon>
        <taxon>Bacilli</taxon>
        <taxon>Bacillales</taxon>
        <taxon>Paenibacillaceae</taxon>
        <taxon>Paenibacillus</taxon>
    </lineage>
</organism>
<reference evidence="8 9" key="1">
    <citation type="submission" date="2017-01" db="EMBL/GenBank/DDBJ databases">
        <authorList>
            <person name="Varghese N."/>
            <person name="Submissions S."/>
        </authorList>
    </citation>
    <scope>NUCLEOTIDE SEQUENCE [LARGE SCALE GENOMIC DNA]</scope>
    <source>
        <strain evidence="8 9">ATCC 23464</strain>
    </source>
</reference>
<feature type="transmembrane region" description="Helical" evidence="6">
    <location>
        <begin position="109"/>
        <end position="130"/>
    </location>
</feature>
<accession>A0ABY1K4T4</accession>
<feature type="transmembrane region" description="Helical" evidence="6">
    <location>
        <begin position="533"/>
        <end position="558"/>
    </location>
</feature>
<dbReference type="InterPro" id="IPR017664">
    <property type="entry name" value="AminoethylPonate_ABC_perm-1"/>
</dbReference>
<feature type="domain" description="ABC transmembrane type-1" evidence="7">
    <location>
        <begin position="356"/>
        <end position="551"/>
    </location>
</feature>
<feature type="transmembrane region" description="Helical" evidence="6">
    <location>
        <begin position="431"/>
        <end position="454"/>
    </location>
</feature>
<evidence type="ECO:0000313" key="8">
    <source>
        <dbReference type="EMBL" id="SIR25656.1"/>
    </source>
</evidence>
<evidence type="ECO:0000256" key="2">
    <source>
        <dbReference type="ARBA" id="ARBA00022448"/>
    </source>
</evidence>
<keyword evidence="3 6" id="KW-0812">Transmembrane</keyword>
<evidence type="ECO:0000256" key="4">
    <source>
        <dbReference type="ARBA" id="ARBA00022989"/>
    </source>
</evidence>
<dbReference type="NCBIfam" id="TIGR03262">
    <property type="entry name" value="PhnU2"/>
    <property type="match status" value="1"/>
</dbReference>
<dbReference type="InterPro" id="IPR035906">
    <property type="entry name" value="MetI-like_sf"/>
</dbReference>
<dbReference type="Gene3D" id="1.10.3720.10">
    <property type="entry name" value="MetI-like"/>
    <property type="match status" value="2"/>
</dbReference>
<feature type="transmembrane region" description="Helical" evidence="6">
    <location>
        <begin position="393"/>
        <end position="419"/>
    </location>
</feature>
<evidence type="ECO:0000256" key="6">
    <source>
        <dbReference type="RuleBase" id="RU363032"/>
    </source>
</evidence>
<name>A0ABY1K4T4_9BACL</name>
<gene>
    <name evidence="8" type="ORF">SAMN05421578_109193</name>
</gene>
<keyword evidence="9" id="KW-1185">Reference proteome</keyword>
<feature type="transmembrane region" description="Helical" evidence="6">
    <location>
        <begin position="77"/>
        <end position="97"/>
    </location>
</feature>
<keyword evidence="2 6" id="KW-0813">Transport</keyword>
<dbReference type="Proteomes" id="UP000186666">
    <property type="component" value="Unassembled WGS sequence"/>
</dbReference>
<dbReference type="EMBL" id="FTNK01000009">
    <property type="protein sequence ID" value="SIR25656.1"/>
    <property type="molecule type" value="Genomic_DNA"/>
</dbReference>
<feature type="transmembrane region" description="Helical" evidence="6">
    <location>
        <begin position="200"/>
        <end position="224"/>
    </location>
</feature>
<dbReference type="InterPro" id="IPR000515">
    <property type="entry name" value="MetI-like"/>
</dbReference>
<comment type="caution">
    <text evidence="8">The sequence shown here is derived from an EMBL/GenBank/DDBJ whole genome shotgun (WGS) entry which is preliminary data.</text>
</comment>
<feature type="domain" description="ABC transmembrane type-1" evidence="7">
    <location>
        <begin position="71"/>
        <end position="275"/>
    </location>
</feature>
<keyword evidence="4 6" id="KW-1133">Transmembrane helix</keyword>
<feature type="transmembrane region" description="Helical" evidence="6">
    <location>
        <begin position="20"/>
        <end position="41"/>
    </location>
</feature>
<keyword evidence="5 6" id="KW-0472">Membrane</keyword>
<evidence type="ECO:0000256" key="5">
    <source>
        <dbReference type="ARBA" id="ARBA00023136"/>
    </source>
</evidence>
<evidence type="ECO:0000259" key="7">
    <source>
        <dbReference type="PROSITE" id="PS50928"/>
    </source>
</evidence>
<feature type="transmembrane region" description="Helical" evidence="6">
    <location>
        <begin position="150"/>
        <end position="180"/>
    </location>
</feature>
<evidence type="ECO:0000313" key="9">
    <source>
        <dbReference type="Proteomes" id="UP000186666"/>
    </source>
</evidence>
<sequence length="589" mass="65700">MMHSRKKTQSYGVNERHQVVWLIVLAFLMFVSIVFPLFQLFRKAFIDSKTLEVGFSNFITYFQTPSLSHSIINTLNISLWTTVISVILAFIFAYAMARTGIAAKPLFRYIAMLPLFTPTMMHGIGLTYLFGNQGLFTTGFFGWLPFSFDIHLYGPVGIIISEVIYTFPQAFLILSISLAVTDYRMYEAAETMGVGKISQFFNITLPSVKFGIISTCFVCFTLSFTDFGAPKVVGGQYNVLATDIFKQVIGQQNMSMGAVVGMILIVPSICSFIVDRIISRKQQGTFTAKSTVYVIRKSRMRDFWLTLYCSLISGCIVLLFVAVGFASMVTIWPYNLTLSFDHYRFYNAAGAGLSPFFNSVTMSFYTAIIGTAVIFFIAYMTEKIRLFAPLRQLLYFLAMIPLALPGIVIGLAFIFFFNLPNNPLHFMYNTMTILVLANIVHFFSVNFLSATTALKQLDKEMEQAADSMNVSFYRTFFRVTVPMCMPAITGMMVYLFVNSMVTVSALVFLYGADLKPASVAIVNMEDAGDVAEAAAMSMLILLVNLGVKGGYEGLVALITKHRSKRSDKLRIKASSLNSIKKSVGVDAHV</sequence>
<evidence type="ECO:0000256" key="3">
    <source>
        <dbReference type="ARBA" id="ARBA00022692"/>
    </source>
</evidence>
<protein>
    <submittedName>
        <fullName evidence="8">Iron(III) transport system permease protein</fullName>
    </submittedName>
</protein>
<evidence type="ECO:0000256" key="1">
    <source>
        <dbReference type="ARBA" id="ARBA00004141"/>
    </source>
</evidence>
<proteinExistence type="inferred from homology"/>
<feature type="transmembrane region" description="Helical" evidence="6">
    <location>
        <begin position="362"/>
        <end position="381"/>
    </location>
</feature>
<dbReference type="CDD" id="cd06261">
    <property type="entry name" value="TM_PBP2"/>
    <property type="match status" value="2"/>
</dbReference>
<dbReference type="PANTHER" id="PTHR43496">
    <property type="entry name" value="PROTEIN LPLB"/>
    <property type="match status" value="1"/>
</dbReference>
<feature type="transmembrane region" description="Helical" evidence="6">
    <location>
        <begin position="254"/>
        <end position="274"/>
    </location>
</feature>
<dbReference type="PANTHER" id="PTHR43496:SF1">
    <property type="entry name" value="POLYGALACTURONAN_RHAMNOGALACTURONAN TRANSPORT SYSTEM PERMEASE PROTEIN YTEP"/>
    <property type="match status" value="1"/>
</dbReference>
<comment type="subcellular location">
    <subcellularLocation>
        <location evidence="6">Cell membrane</location>
        <topology evidence="6">Multi-pass membrane protein</topology>
    </subcellularLocation>
    <subcellularLocation>
        <location evidence="1">Membrane</location>
        <topology evidence="1">Multi-pass membrane protein</topology>
    </subcellularLocation>
</comment>
<feature type="transmembrane region" description="Helical" evidence="6">
    <location>
        <begin position="305"/>
        <end position="332"/>
    </location>
</feature>
<dbReference type="SUPFAM" id="SSF161098">
    <property type="entry name" value="MetI-like"/>
    <property type="match status" value="2"/>
</dbReference>
<comment type="similarity">
    <text evidence="6">Belongs to the binding-protein-dependent transport system permease family.</text>
</comment>